<feature type="transmembrane region" description="Helical" evidence="16">
    <location>
        <begin position="433"/>
        <end position="459"/>
    </location>
</feature>
<name>A0A179B722_ACIFR</name>
<evidence type="ECO:0000256" key="10">
    <source>
        <dbReference type="ARBA" id="ARBA00023065"/>
    </source>
</evidence>
<dbReference type="Pfam" id="PF17910">
    <property type="entry name" value="FeoB_Cyto"/>
    <property type="match status" value="1"/>
</dbReference>
<dbReference type="InterPro" id="IPR041069">
    <property type="entry name" value="FeoB_Cyto"/>
</dbReference>
<comment type="caution">
    <text evidence="18">The sequence shown here is derived from an EMBL/GenBank/DDBJ whole genome shotgun (WGS) entry which is preliminary data.</text>
</comment>
<dbReference type="InterPro" id="IPR027417">
    <property type="entry name" value="P-loop_NTPase"/>
</dbReference>
<keyword evidence="4 16" id="KW-0410">Iron transport</keyword>
<feature type="binding site" evidence="14">
    <location>
        <begin position="49"/>
        <end position="53"/>
    </location>
    <ligand>
        <name>GTP</name>
        <dbReference type="ChEBI" id="CHEBI:37565"/>
        <label>1</label>
    </ligand>
</feature>
<comment type="similarity">
    <text evidence="16">Belongs to the TRAFAC class TrmE-Era-EngA-EngB-Septin-like GTPase superfamily. FeoB GTPase (TC 9.A.8) family.</text>
</comment>
<feature type="binding site" evidence="14">
    <location>
        <begin position="70"/>
        <end position="73"/>
    </location>
    <ligand>
        <name>GTP</name>
        <dbReference type="ChEBI" id="CHEBI:37565"/>
        <label>1</label>
    </ligand>
</feature>
<evidence type="ECO:0000256" key="6">
    <source>
        <dbReference type="ARBA" id="ARBA00022692"/>
    </source>
</evidence>
<evidence type="ECO:0000259" key="17">
    <source>
        <dbReference type="PROSITE" id="PS51711"/>
    </source>
</evidence>
<dbReference type="Gene3D" id="3.40.50.300">
    <property type="entry name" value="P-loop containing nucleotide triphosphate hydrolases"/>
    <property type="match status" value="1"/>
</dbReference>
<keyword evidence="2 16" id="KW-0813">Transport</keyword>
<evidence type="ECO:0000256" key="14">
    <source>
        <dbReference type="PIRSR" id="PIRSR603373-1"/>
    </source>
</evidence>
<keyword evidence="10" id="KW-0406">Ion transport</keyword>
<keyword evidence="9 16" id="KW-0408">Iron</keyword>
<evidence type="ECO:0000313" key="19">
    <source>
        <dbReference type="Proteomes" id="UP000078302"/>
    </source>
</evidence>
<dbReference type="InterPro" id="IPR050860">
    <property type="entry name" value="FeoB_GTPase"/>
</dbReference>
<feature type="binding site" evidence="14">
    <location>
        <begin position="24"/>
        <end position="31"/>
    </location>
    <ligand>
        <name>GTP</name>
        <dbReference type="ChEBI" id="CHEBI:37565"/>
        <label>1</label>
    </ligand>
</feature>
<evidence type="ECO:0000256" key="5">
    <source>
        <dbReference type="ARBA" id="ARBA00022519"/>
    </source>
</evidence>
<evidence type="ECO:0000256" key="9">
    <source>
        <dbReference type="ARBA" id="ARBA00023004"/>
    </source>
</evidence>
<evidence type="ECO:0000256" key="8">
    <source>
        <dbReference type="ARBA" id="ARBA00022989"/>
    </source>
</evidence>
<feature type="binding site" evidence="15">
    <location>
        <position position="39"/>
    </location>
    <ligand>
        <name>Mg(2+)</name>
        <dbReference type="ChEBI" id="CHEBI:18420"/>
        <label>2</label>
    </ligand>
</feature>
<dbReference type="OrthoDB" id="5287725at2"/>
<dbReference type="InterPro" id="IPR011642">
    <property type="entry name" value="Gate_dom"/>
</dbReference>
<keyword evidence="12 16" id="KW-0472">Membrane</keyword>
<dbReference type="NCBIfam" id="TIGR00231">
    <property type="entry name" value="small_GTP"/>
    <property type="match status" value="1"/>
</dbReference>
<keyword evidence="19" id="KW-1185">Reference proteome</keyword>
<dbReference type="NCBIfam" id="TIGR00437">
    <property type="entry name" value="feoB"/>
    <property type="match status" value="1"/>
</dbReference>
<evidence type="ECO:0000256" key="16">
    <source>
        <dbReference type="RuleBase" id="RU362098"/>
    </source>
</evidence>
<dbReference type="Pfam" id="PF07664">
    <property type="entry name" value="FeoB_C"/>
    <property type="match status" value="1"/>
</dbReference>
<evidence type="ECO:0000256" key="7">
    <source>
        <dbReference type="ARBA" id="ARBA00022741"/>
    </source>
</evidence>
<evidence type="ECO:0000256" key="4">
    <source>
        <dbReference type="ARBA" id="ARBA00022496"/>
    </source>
</evidence>
<evidence type="ECO:0000256" key="13">
    <source>
        <dbReference type="NCBIfam" id="TIGR00437"/>
    </source>
</evidence>
<dbReference type="PANTHER" id="PTHR43185">
    <property type="entry name" value="FERROUS IRON TRANSPORT PROTEIN B"/>
    <property type="match status" value="1"/>
</dbReference>
<keyword evidence="15" id="KW-0479">Metal-binding</keyword>
<dbReference type="InterPro" id="IPR011640">
    <property type="entry name" value="Fe2_transport_prot_B_C"/>
</dbReference>
<feature type="transmembrane region" description="Helical" evidence="16">
    <location>
        <begin position="708"/>
        <end position="731"/>
    </location>
</feature>
<accession>A0A179B722</accession>
<comment type="function">
    <text evidence="16">Probable transporter of a GTP-driven Fe(2+) uptake system.</text>
</comment>
<dbReference type="AlphaFoldDB" id="A0A179B722"/>
<feature type="transmembrane region" description="Helical" evidence="16">
    <location>
        <begin position="346"/>
        <end position="379"/>
    </location>
</feature>
<feature type="transmembrane region" description="Helical" evidence="16">
    <location>
        <begin position="289"/>
        <end position="309"/>
    </location>
</feature>
<evidence type="ECO:0000256" key="2">
    <source>
        <dbReference type="ARBA" id="ARBA00022448"/>
    </source>
</evidence>
<dbReference type="RefSeq" id="WP_064220065.1">
    <property type="nucleotide sequence ID" value="NZ_LVXZ01000222.1"/>
</dbReference>
<dbReference type="PROSITE" id="PS51711">
    <property type="entry name" value="G_FEOB"/>
    <property type="match status" value="1"/>
</dbReference>
<dbReference type="EMBL" id="LVXZ01000222">
    <property type="protein sequence ID" value="OAP87512.1"/>
    <property type="molecule type" value="Genomic_DNA"/>
</dbReference>
<sequence length="783" mass="83568">MSACHEENQKTQATAGLPIIALAGNPNCGKTTLFNLLTGTHQQVGNWPGVTVERRSGSMSLDGRKVSVVDLPGVYSLLGGGGEDQAVARDYLLDGPVDLIVNIVDASNLERHLTLTAELLETGRPMVLVVNMVDEAEAQGLGVLTTELSAALGLPVVSMVARRGKGRGNLLDSLTQALRQAPHGTPPPHGLLIERALGVLTALLPDSNPVRRRFDALRLLEGSAEPADSGMEHTLRQIIAEVEDGSAETPADLIMDQRFGWAQEMAATALHRNGYTGMRQRITDLLDHVVLNDWFGIPVFLLVLYLIFVVSFSGGNIFLDFFDQASAALLIHGVGHVLLETGLPTWLIALVAGGVGGGLNLVISFIPPVGLTFVFLALLDDSGYMARAAYAMDRLMRRLGLPGNALVPMVIGFGCNVPAIMGSRIIEDPRGRILTVLIQPFMSCSARLTIYMAFAVVFFRSNGGQVVFALYVLGIIVALLTAWLLGKTALRGEALPFVMELPPYRLPGIRSVVLQSWQRLKVFTFRVGRVIAVIGVVLFILPGIGWTDHGLRSTDIDHSLLAQGSRALVPIFAPMGIQQGNWPAISGLIAGAAAKEIVIGTLNGVYQRQNAADLMATYRDPDIAGQLWGALKTIPTNTITFITTLDDPLGLSAMESTASTQQASGAESVTLQAIATSFTALSAFAYLVFVLLYVPCASTMGALRREVGWGWMIFSLLYGSSLAWGASTLIYQTGTFAKHPGSSGAWIIGVLASFALLVIGLRLYGQRAATLAKPSLNQKAASA</sequence>
<feature type="transmembrane region" description="Helical" evidence="16">
    <location>
        <begin position="321"/>
        <end position="339"/>
    </location>
</feature>
<dbReference type="GO" id="GO:0046872">
    <property type="term" value="F:metal ion binding"/>
    <property type="evidence" value="ECO:0007669"/>
    <property type="project" value="UniProtKB-KW"/>
</dbReference>
<dbReference type="FunFam" id="3.40.50.300:FF:000426">
    <property type="entry name" value="Ferrous iron transport protein B"/>
    <property type="match status" value="1"/>
</dbReference>
<evidence type="ECO:0000256" key="1">
    <source>
        <dbReference type="ARBA" id="ARBA00004429"/>
    </source>
</evidence>
<dbReference type="CDD" id="cd01879">
    <property type="entry name" value="FeoB"/>
    <property type="match status" value="1"/>
</dbReference>
<dbReference type="InterPro" id="IPR005225">
    <property type="entry name" value="Small_GTP-bd"/>
</dbReference>
<dbReference type="InterPro" id="IPR006073">
    <property type="entry name" value="GTP-bd"/>
</dbReference>
<keyword evidence="15" id="KW-0460">Magnesium</keyword>
<gene>
    <name evidence="18" type="ORF">A4H96_13500</name>
</gene>
<feature type="binding site" evidence="15">
    <location>
        <position position="35"/>
    </location>
    <ligand>
        <name>Mg(2+)</name>
        <dbReference type="ChEBI" id="CHEBI:18420"/>
        <label>2</label>
    </ligand>
</feature>
<dbReference type="GO" id="GO:0005886">
    <property type="term" value="C:plasma membrane"/>
    <property type="evidence" value="ECO:0007669"/>
    <property type="project" value="UniProtKB-SubCell"/>
</dbReference>
<dbReference type="InterPro" id="IPR030389">
    <property type="entry name" value="G_FEOB_dom"/>
</dbReference>
<keyword evidence="7 14" id="KW-0547">Nucleotide-binding</keyword>
<dbReference type="GO" id="GO:0005525">
    <property type="term" value="F:GTP binding"/>
    <property type="evidence" value="ECO:0007669"/>
    <property type="project" value="UniProtKB-KW"/>
</dbReference>
<keyword evidence="8 16" id="KW-1133">Transmembrane helix</keyword>
<dbReference type="InterPro" id="IPR003373">
    <property type="entry name" value="Fe2_transport_prot-B"/>
</dbReference>
<evidence type="ECO:0000313" key="18">
    <source>
        <dbReference type="EMBL" id="OAP87512.1"/>
    </source>
</evidence>
<evidence type="ECO:0000256" key="12">
    <source>
        <dbReference type="ARBA" id="ARBA00023136"/>
    </source>
</evidence>
<dbReference type="NCBIfam" id="NF007105">
    <property type="entry name" value="PRK09554.1"/>
    <property type="match status" value="1"/>
</dbReference>
<protein>
    <recommendedName>
        <fullName evidence="13 16">Ferrous iron transport protein B</fullName>
    </recommendedName>
</protein>
<dbReference type="SUPFAM" id="SSF52540">
    <property type="entry name" value="P-loop containing nucleoside triphosphate hydrolases"/>
    <property type="match status" value="1"/>
</dbReference>
<reference evidence="18 19" key="1">
    <citation type="submission" date="2016-04" db="EMBL/GenBank/DDBJ databases">
        <title>Acidithiobacillus ferrooxidans genome sequencing and assembly.</title>
        <authorList>
            <person name="Zhou Z."/>
        </authorList>
    </citation>
    <scope>NUCLEOTIDE SEQUENCE [LARGE SCALE GENOMIC DNA]</scope>
    <source>
        <strain evidence="18 19">BY0502</strain>
    </source>
</reference>
<keyword evidence="3" id="KW-1003">Cell membrane</keyword>
<feature type="binding site" evidence="15">
    <location>
        <position position="38"/>
    </location>
    <ligand>
        <name>Mg(2+)</name>
        <dbReference type="ChEBI" id="CHEBI:18420"/>
        <label>2</label>
    </ligand>
</feature>
<feature type="binding site" evidence="14">
    <location>
        <begin position="131"/>
        <end position="134"/>
    </location>
    <ligand>
        <name>GTP</name>
        <dbReference type="ChEBI" id="CHEBI:37565"/>
        <label>1</label>
    </ligand>
</feature>
<proteinExistence type="inferred from homology"/>
<evidence type="ECO:0000256" key="11">
    <source>
        <dbReference type="ARBA" id="ARBA00023134"/>
    </source>
</evidence>
<dbReference type="GO" id="GO:0015093">
    <property type="term" value="F:ferrous iron transmembrane transporter activity"/>
    <property type="evidence" value="ECO:0007669"/>
    <property type="project" value="UniProtKB-UniRule"/>
</dbReference>
<dbReference type="PANTHER" id="PTHR43185:SF1">
    <property type="entry name" value="FE(2+) TRANSPORTER FEOB"/>
    <property type="match status" value="1"/>
</dbReference>
<keyword evidence="5" id="KW-0997">Cell inner membrane</keyword>
<organism evidence="18 19">
    <name type="scientific">Acidithiobacillus ferrooxidans</name>
    <name type="common">Thiobacillus ferrooxidans</name>
    <dbReference type="NCBI Taxonomy" id="920"/>
    <lineage>
        <taxon>Bacteria</taxon>
        <taxon>Pseudomonadati</taxon>
        <taxon>Pseudomonadota</taxon>
        <taxon>Acidithiobacillia</taxon>
        <taxon>Acidithiobacillales</taxon>
        <taxon>Acidithiobacillaceae</taxon>
        <taxon>Acidithiobacillus</taxon>
    </lineage>
</organism>
<dbReference type="Pfam" id="PF02421">
    <property type="entry name" value="FeoB_N"/>
    <property type="match status" value="1"/>
</dbReference>
<dbReference type="Proteomes" id="UP000078302">
    <property type="component" value="Unassembled WGS sequence"/>
</dbReference>
<evidence type="ECO:0000256" key="15">
    <source>
        <dbReference type="PIRSR" id="PIRSR603373-2"/>
    </source>
</evidence>
<feature type="transmembrane region" description="Helical" evidence="16">
    <location>
        <begin position="527"/>
        <end position="546"/>
    </location>
</feature>
<keyword evidence="11 14" id="KW-0342">GTP-binding</keyword>
<feature type="transmembrane region" description="Helical" evidence="16">
    <location>
        <begin position="465"/>
        <end position="485"/>
    </location>
</feature>
<dbReference type="Pfam" id="PF07670">
    <property type="entry name" value="Gate"/>
    <property type="match status" value="2"/>
</dbReference>
<comment type="subcellular location">
    <subcellularLocation>
        <location evidence="1 16">Cell inner membrane</location>
        <topology evidence="1 16">Multi-pass membrane protein</topology>
    </subcellularLocation>
</comment>
<feature type="transmembrane region" description="Helical" evidence="16">
    <location>
        <begin position="743"/>
        <end position="764"/>
    </location>
</feature>
<evidence type="ECO:0000256" key="3">
    <source>
        <dbReference type="ARBA" id="ARBA00022475"/>
    </source>
</evidence>
<feature type="transmembrane region" description="Helical" evidence="16">
    <location>
        <begin position="399"/>
        <end position="421"/>
    </location>
</feature>
<dbReference type="PRINTS" id="PR00326">
    <property type="entry name" value="GTP1OBG"/>
</dbReference>
<feature type="domain" description="FeoB-type G" evidence="17">
    <location>
        <begin position="17"/>
        <end position="180"/>
    </location>
</feature>
<feature type="transmembrane region" description="Helical" evidence="16">
    <location>
        <begin position="674"/>
        <end position="696"/>
    </location>
</feature>
<keyword evidence="6 16" id="KW-0812">Transmembrane</keyword>